<dbReference type="Proteomes" id="UP000054304">
    <property type="component" value="Unassembled WGS sequence"/>
</dbReference>
<evidence type="ECO:0000313" key="5">
    <source>
        <dbReference type="Proteomes" id="UP000054304"/>
    </source>
</evidence>
<dbReference type="STRING" id="1245769.A0A0C7N1W2"/>
<accession>A0A0C7N1W2</accession>
<keyword evidence="1" id="KW-0853">WD repeat</keyword>
<protein>
    <submittedName>
        <fullName evidence="4">LALA0S01e12772g1_1</fullName>
    </submittedName>
</protein>
<dbReference type="GO" id="GO:0080008">
    <property type="term" value="C:Cul4-RING E3 ubiquitin ligase complex"/>
    <property type="evidence" value="ECO:0007669"/>
    <property type="project" value="TreeGrafter"/>
</dbReference>
<sequence>MVDALDIPGFYFDTEKKRYFKISQNATSSSNQTYGRDELKKRSDQQQNEIKREAAVERRQQGVRGYEFMLSNPLHVLFSADNSDLSGSQSRMGYNVARQDREQDRGSIRKDNVWSDVTPLLGAIAQQAVAICCLPKANGFLIVTHRMNVVFISEDRTPIYLYQSSKTEEFELESLRTRLREDQFSLIVKAKVKNCYSLLHIKLDSPASPQVFRISVCPELNSEIRDAVFVGANTCVWLAQGNEVLALELKEGCSTYTLSASRRRLKRKRREESNVMCVEVELHRPYSNMSAPIGWCGTRSGMLSRVNPYRTLSTLSFASMGNFEGLSILSIKELGESHLLLSGIKSEEQVLAIVRKDKSANDGHQPTILTMLKTSVRNLVKETELISTSADGRFILYGRRNMGCVNGALELFSSRAMDNFVRQHEVKARPVTYHPLRTLAEILPFDWHKSFDKLLYAELQEVTRGQLYYGESIDSNGIRIAAFTKDIDVAGINFKSFPLDGY</sequence>
<feature type="region of interest" description="Disordered" evidence="3">
    <location>
        <begin position="27"/>
        <end position="49"/>
    </location>
</feature>
<dbReference type="RefSeq" id="XP_022626761.1">
    <property type="nucleotide sequence ID" value="XM_022774689.1"/>
</dbReference>
<evidence type="ECO:0000256" key="1">
    <source>
        <dbReference type="ARBA" id="ARBA00022574"/>
    </source>
</evidence>
<dbReference type="AlphaFoldDB" id="A0A0C7N1W2"/>
<evidence type="ECO:0000256" key="3">
    <source>
        <dbReference type="SAM" id="MobiDB-lite"/>
    </source>
</evidence>
<dbReference type="GeneID" id="34683914"/>
<feature type="compositionally biased region" description="Basic and acidic residues" evidence="3">
    <location>
        <begin position="35"/>
        <end position="49"/>
    </location>
</feature>
<dbReference type="EMBL" id="LN736360">
    <property type="protein sequence ID" value="CEP60519.1"/>
    <property type="molecule type" value="Genomic_DNA"/>
</dbReference>
<dbReference type="OrthoDB" id="128867at2759"/>
<name>A0A0C7N1W2_9SACH</name>
<organism evidence="4 5">
    <name type="scientific">Lachancea lanzarotensis</name>
    <dbReference type="NCBI Taxonomy" id="1245769"/>
    <lineage>
        <taxon>Eukaryota</taxon>
        <taxon>Fungi</taxon>
        <taxon>Dikarya</taxon>
        <taxon>Ascomycota</taxon>
        <taxon>Saccharomycotina</taxon>
        <taxon>Saccharomycetes</taxon>
        <taxon>Saccharomycetales</taxon>
        <taxon>Saccharomycetaceae</taxon>
        <taxon>Lachancea</taxon>
    </lineage>
</organism>
<keyword evidence="2" id="KW-0677">Repeat</keyword>
<evidence type="ECO:0000313" key="4">
    <source>
        <dbReference type="EMBL" id="CEP60519.1"/>
    </source>
</evidence>
<dbReference type="InterPro" id="IPR052254">
    <property type="entry name" value="CUL4-DDB1_E3_ligase_receptor"/>
</dbReference>
<dbReference type="HOGENOM" id="CLU_564068_0_0_1"/>
<reference evidence="4 5" key="1">
    <citation type="submission" date="2014-12" db="EMBL/GenBank/DDBJ databases">
        <authorList>
            <person name="Neuveglise Cecile"/>
        </authorList>
    </citation>
    <scope>NUCLEOTIDE SEQUENCE [LARGE SCALE GENOMIC DNA]</scope>
    <source>
        <strain evidence="4 5">CBS 12615</strain>
    </source>
</reference>
<evidence type="ECO:0000256" key="2">
    <source>
        <dbReference type="ARBA" id="ARBA00022737"/>
    </source>
</evidence>
<dbReference type="PANTHER" id="PTHR44472">
    <property type="entry name" value="DDB1- AND CUL4-ASSOCIATED FACTOR 4-RELATED"/>
    <property type="match status" value="1"/>
</dbReference>
<gene>
    <name evidence="4" type="ORF">LALA0_S01e12772g</name>
</gene>
<dbReference type="PANTHER" id="PTHR44472:SF1">
    <property type="entry name" value="DDB1 AND CUL4 ASSOCIATED FACTOR 4"/>
    <property type="match status" value="1"/>
</dbReference>
<keyword evidence="5" id="KW-1185">Reference proteome</keyword>
<proteinExistence type="predicted"/>